<accession>T1BGR3</accession>
<dbReference type="PANTHER" id="PTHR35004:SF6">
    <property type="entry name" value="TRANSPOSASE"/>
    <property type="match status" value="1"/>
</dbReference>
<comment type="caution">
    <text evidence="1">The sequence shown here is derived from an EMBL/GenBank/DDBJ whole genome shotgun (WGS) entry which is preliminary data.</text>
</comment>
<reference evidence="1" key="2">
    <citation type="journal article" date="2014" name="ISME J.">
        <title>Microbial stratification in low pH oxic and suboxic macroscopic growths along an acid mine drainage.</title>
        <authorList>
            <person name="Mendez-Garcia C."/>
            <person name="Mesa V."/>
            <person name="Sprenger R.R."/>
            <person name="Richter M."/>
            <person name="Diez M.S."/>
            <person name="Solano J."/>
            <person name="Bargiela R."/>
            <person name="Golyshina O.V."/>
            <person name="Manteca A."/>
            <person name="Ramos J.L."/>
            <person name="Gallego J.R."/>
            <person name="Llorente I."/>
            <person name="Martins Dos Santos V.A."/>
            <person name="Jensen O.N."/>
            <person name="Pelaez A.I."/>
            <person name="Sanchez J."/>
            <person name="Ferrer M."/>
        </authorList>
    </citation>
    <scope>NUCLEOTIDE SEQUENCE</scope>
</reference>
<protein>
    <submittedName>
        <fullName evidence="1">Integrase catalytic region</fullName>
    </submittedName>
</protein>
<dbReference type="PANTHER" id="PTHR35004">
    <property type="entry name" value="TRANSPOSASE RV3428C-RELATED"/>
    <property type="match status" value="1"/>
</dbReference>
<sequence>KSRRPPEYGRKKRISKLEGFKPYIKERIDRYNLSAVRIMEEIKKKGYTGGYTILKDYCSTLRKDRPINAVIRFETEPGRQAQVDFGEFGYID</sequence>
<feature type="non-terminal residue" evidence="1">
    <location>
        <position position="1"/>
    </location>
</feature>
<reference evidence="1" key="1">
    <citation type="submission" date="2013-08" db="EMBL/GenBank/DDBJ databases">
        <authorList>
            <person name="Mendez C."/>
            <person name="Richter M."/>
            <person name="Ferrer M."/>
            <person name="Sanchez J."/>
        </authorList>
    </citation>
    <scope>NUCLEOTIDE SEQUENCE</scope>
</reference>
<organism evidence="1">
    <name type="scientific">mine drainage metagenome</name>
    <dbReference type="NCBI Taxonomy" id="410659"/>
    <lineage>
        <taxon>unclassified sequences</taxon>
        <taxon>metagenomes</taxon>
        <taxon>ecological metagenomes</taxon>
    </lineage>
</organism>
<name>T1BGR3_9ZZZZ</name>
<proteinExistence type="predicted"/>
<gene>
    <name evidence="1" type="ORF">B1A_12419</name>
</gene>
<feature type="non-terminal residue" evidence="1">
    <location>
        <position position="92"/>
    </location>
</feature>
<evidence type="ECO:0000313" key="1">
    <source>
        <dbReference type="EMBL" id="EQD53335.1"/>
    </source>
</evidence>
<dbReference type="AlphaFoldDB" id="T1BGR3"/>
<dbReference type="EMBL" id="AUZX01009022">
    <property type="protein sequence ID" value="EQD53335.1"/>
    <property type="molecule type" value="Genomic_DNA"/>
</dbReference>